<dbReference type="GO" id="GO:0034080">
    <property type="term" value="P:CENP-A containing chromatin assembly"/>
    <property type="evidence" value="ECO:0007669"/>
    <property type="project" value="TreeGrafter"/>
</dbReference>
<dbReference type="Gene3D" id="1.25.40.10">
    <property type="entry name" value="Tetratricopeptide repeat domain"/>
    <property type="match status" value="2"/>
</dbReference>
<name>A0A5B6W1A0_9ROSI</name>
<sequence length="487" mass="51992">MAEEVTAEAVASEASVTMTEQTPGPRMEETLETEGSVEATIECAVQGGSESTCNNNSNPESCVVAPHVDREKMLEFADELTEKGSQAFKEDDFAEAADCFSRALEIRVAHHGELATECIKAYYLYGRALLYKAQEEADPLGSVPKEGEAQQDAKKEGSFKSALTRETSVAYVSSTSEQDGSMHSKKDICGKGGEEEDDDSDNDDAAEADDADESDLDLAWKMLDVARAIAEKQQLGDTMEIVDILSALAEVALEREDIESSLGDYQKALSILLRLVEPDHRQIAELNFRICMCLEIGSKPQEAVPYCQKAISVCKSRLERLRNEVNNSLESASSVAASELDDGVQQSSNGYQTVSSVKDKEAEINTLAGLAEDLEKKANLQQLVSNPNSIVAEILGMASARARGGEKSASPSVLSSSQMATANSDGHFDSPTVSTANTSGVPAVTHLGIVGRGVKRVLTSTAMVESNPIKKPAIEPSSDKGDSSSAS</sequence>
<evidence type="ECO:0000313" key="8">
    <source>
        <dbReference type="Proteomes" id="UP000325315"/>
    </source>
</evidence>
<dbReference type="SUPFAM" id="SSF48452">
    <property type="entry name" value="TPR-like"/>
    <property type="match status" value="2"/>
</dbReference>
<feature type="compositionally biased region" description="Polar residues" evidence="6">
    <location>
        <begin position="170"/>
        <end position="179"/>
    </location>
</feature>
<feature type="compositionally biased region" description="Basic and acidic residues" evidence="6">
    <location>
        <begin position="180"/>
        <end position="193"/>
    </location>
</feature>
<dbReference type="GO" id="GO:0005654">
    <property type="term" value="C:nucleoplasm"/>
    <property type="evidence" value="ECO:0007669"/>
    <property type="project" value="TreeGrafter"/>
</dbReference>
<accession>A0A5B6W1A0</accession>
<protein>
    <submittedName>
        <fullName evidence="7">Protein NASP-like protein</fullName>
    </submittedName>
</protein>
<comment type="caution">
    <text evidence="7">The sequence shown here is derived from an EMBL/GenBank/DDBJ whole genome shotgun (WGS) entry which is preliminary data.</text>
</comment>
<feature type="compositionally biased region" description="Acidic residues" evidence="6">
    <location>
        <begin position="194"/>
        <end position="212"/>
    </location>
</feature>
<keyword evidence="4" id="KW-0802">TPR repeat</keyword>
<feature type="compositionally biased region" description="Polar residues" evidence="6">
    <location>
        <begin position="409"/>
        <end position="424"/>
    </location>
</feature>
<feature type="compositionally biased region" description="Low complexity" evidence="6">
    <location>
        <begin position="7"/>
        <end position="17"/>
    </location>
</feature>
<keyword evidence="8" id="KW-1185">Reference proteome</keyword>
<feature type="compositionally biased region" description="Basic and acidic residues" evidence="6">
    <location>
        <begin position="477"/>
        <end position="487"/>
    </location>
</feature>
<feature type="region of interest" description="Disordered" evidence="6">
    <location>
        <begin position="403"/>
        <end position="439"/>
    </location>
</feature>
<feature type="region of interest" description="Disordered" evidence="6">
    <location>
        <begin position="465"/>
        <end position="487"/>
    </location>
</feature>
<keyword evidence="3" id="KW-0677">Repeat</keyword>
<gene>
    <name evidence="7" type="ORF">EPI10_025804</name>
</gene>
<dbReference type="EMBL" id="SMMG02000005">
    <property type="protein sequence ID" value="KAA3475649.1"/>
    <property type="molecule type" value="Genomic_DNA"/>
</dbReference>
<proteinExistence type="inferred from homology"/>
<keyword evidence="5" id="KW-0539">Nucleus</keyword>
<dbReference type="SMART" id="SM00028">
    <property type="entry name" value="TPR"/>
    <property type="match status" value="3"/>
</dbReference>
<dbReference type="InterPro" id="IPR019734">
    <property type="entry name" value="TPR_rpt"/>
</dbReference>
<dbReference type="GO" id="GO:0006335">
    <property type="term" value="P:DNA replication-dependent chromatin assembly"/>
    <property type="evidence" value="ECO:0007669"/>
    <property type="project" value="TreeGrafter"/>
</dbReference>
<evidence type="ECO:0000313" key="7">
    <source>
        <dbReference type="EMBL" id="KAA3475649.1"/>
    </source>
</evidence>
<organism evidence="7 8">
    <name type="scientific">Gossypium australe</name>
    <dbReference type="NCBI Taxonomy" id="47621"/>
    <lineage>
        <taxon>Eukaryota</taxon>
        <taxon>Viridiplantae</taxon>
        <taxon>Streptophyta</taxon>
        <taxon>Embryophyta</taxon>
        <taxon>Tracheophyta</taxon>
        <taxon>Spermatophyta</taxon>
        <taxon>Magnoliopsida</taxon>
        <taxon>eudicotyledons</taxon>
        <taxon>Gunneridae</taxon>
        <taxon>Pentapetalae</taxon>
        <taxon>rosids</taxon>
        <taxon>malvids</taxon>
        <taxon>Malvales</taxon>
        <taxon>Malvaceae</taxon>
        <taxon>Malvoideae</taxon>
        <taxon>Gossypium</taxon>
    </lineage>
</organism>
<dbReference type="Proteomes" id="UP000325315">
    <property type="component" value="Unassembled WGS sequence"/>
</dbReference>
<dbReference type="InterPro" id="IPR011990">
    <property type="entry name" value="TPR-like_helical_dom_sf"/>
</dbReference>
<dbReference type="PANTHER" id="PTHR15081">
    <property type="entry name" value="NUCLEAR AUTOANTIGENIC SPERM PROTEIN NASP -RELATED"/>
    <property type="match status" value="1"/>
</dbReference>
<evidence type="ECO:0000256" key="4">
    <source>
        <dbReference type="ARBA" id="ARBA00022803"/>
    </source>
</evidence>
<dbReference type="OrthoDB" id="5587616at2759"/>
<reference evidence="8" key="1">
    <citation type="journal article" date="2019" name="Plant Biotechnol. J.">
        <title>Genome sequencing of the Australian wild diploid species Gossypium australe highlights disease resistance and delayed gland morphogenesis.</title>
        <authorList>
            <person name="Cai Y."/>
            <person name="Cai X."/>
            <person name="Wang Q."/>
            <person name="Wang P."/>
            <person name="Zhang Y."/>
            <person name="Cai C."/>
            <person name="Xu Y."/>
            <person name="Wang K."/>
            <person name="Zhou Z."/>
            <person name="Wang C."/>
            <person name="Geng S."/>
            <person name="Li B."/>
            <person name="Dong Q."/>
            <person name="Hou Y."/>
            <person name="Wang H."/>
            <person name="Ai P."/>
            <person name="Liu Z."/>
            <person name="Yi F."/>
            <person name="Sun M."/>
            <person name="An G."/>
            <person name="Cheng J."/>
            <person name="Zhang Y."/>
            <person name="Shi Q."/>
            <person name="Xie Y."/>
            <person name="Shi X."/>
            <person name="Chang Y."/>
            <person name="Huang F."/>
            <person name="Chen Y."/>
            <person name="Hong S."/>
            <person name="Mi L."/>
            <person name="Sun Q."/>
            <person name="Zhang L."/>
            <person name="Zhou B."/>
            <person name="Peng R."/>
            <person name="Zhang X."/>
            <person name="Liu F."/>
        </authorList>
    </citation>
    <scope>NUCLEOTIDE SEQUENCE [LARGE SCALE GENOMIC DNA]</scope>
    <source>
        <strain evidence="8">cv. PA1801</strain>
    </source>
</reference>
<evidence type="ECO:0000256" key="2">
    <source>
        <dbReference type="ARBA" id="ARBA00008402"/>
    </source>
</evidence>
<evidence type="ECO:0000256" key="5">
    <source>
        <dbReference type="ARBA" id="ARBA00023242"/>
    </source>
</evidence>
<feature type="region of interest" description="Disordered" evidence="6">
    <location>
        <begin position="1"/>
        <end position="35"/>
    </location>
</feature>
<evidence type="ECO:0000256" key="3">
    <source>
        <dbReference type="ARBA" id="ARBA00022737"/>
    </source>
</evidence>
<dbReference type="PANTHER" id="PTHR15081:SF1">
    <property type="entry name" value="NUCLEAR AUTOANTIGENIC SPERM PROTEIN"/>
    <property type="match status" value="1"/>
</dbReference>
<dbReference type="InterPro" id="IPR051730">
    <property type="entry name" value="NASP-like"/>
</dbReference>
<dbReference type="GO" id="GO:0042393">
    <property type="term" value="F:histone binding"/>
    <property type="evidence" value="ECO:0007669"/>
    <property type="project" value="TreeGrafter"/>
</dbReference>
<dbReference type="AlphaFoldDB" id="A0A5B6W1A0"/>
<evidence type="ECO:0000256" key="6">
    <source>
        <dbReference type="SAM" id="MobiDB-lite"/>
    </source>
</evidence>
<evidence type="ECO:0000256" key="1">
    <source>
        <dbReference type="ARBA" id="ARBA00004123"/>
    </source>
</evidence>
<feature type="region of interest" description="Disordered" evidence="6">
    <location>
        <begin position="170"/>
        <end position="212"/>
    </location>
</feature>
<comment type="subcellular location">
    <subcellularLocation>
        <location evidence="1">Nucleus</location>
    </subcellularLocation>
</comment>
<comment type="similarity">
    <text evidence="2">Belongs to the NASP family.</text>
</comment>